<keyword evidence="4" id="KW-1185">Reference proteome</keyword>
<feature type="domain" description="Peptidase M11 gametolysin" evidence="2">
    <location>
        <begin position="169"/>
        <end position="483"/>
    </location>
</feature>
<sequence>MVTVNLLGCAAAANQIYVGQLGQLGCKTQGPFAPSPPSPPAPGSTVTGTVVVYHSHSVRNNTAAEDGTPVESLGTSQTAYTAIFTSQETGDETRARFTLGAAGEAPDVVTGDRVTFTVRQGSSRGRLLLDSPVFCDPNSDLCLDSETAVSNQTSTGEKDFVVDGKPLNITSMIMLATVCGVRPPISMTALRGTLFNANQNAATTKVTLQHYYSTCTFGKLSYLPENSLITEVSLPCTGLYQTLANGKKIMYDSVNSCDDPEWTGWTRDSLAAAQTALGVLDFSNYKRRVTFLAWRPACPWAGVANVGCQYTCDTLINQDTPSVYLSGLFHELGHNIGLHHANRWNNGVNEEYGDFTDPMGMGDPVNDPYQNKSMVCLSAPQAYKAGWVTPAFNFSVVGGSFSPGVPTVIAVPSMHLTDRSFAYVNISYLSDFLPSWPSAAGGVPRSNQLFISYRVKQPMLGYDSGLADELSRKVYLHSYNATYRVPPRPDPDSTEMTTSLIAILALKAGSVSGGLMKVDTQFRFNYGSLPGVRGTVNGLNIRPLSLNATHAVLSVCYFRALSEADVDNGCNNGPTTSTTSKVTAAAAKALAAKPTNAKFPAVTAAEPTAAEPTASKGPCAKPTATKPTATKPTATKPTAAEPTATKPTATKPTATKPTATKPTATKPTAAEPTATEPTAAKPTATTATKLTATTAAKPTATKPTATKTGITTTDKSPAAPA</sequence>
<evidence type="ECO:0000313" key="4">
    <source>
        <dbReference type="Proteomes" id="UP000236333"/>
    </source>
</evidence>
<dbReference type="AlphaFoldDB" id="A0A2J8AB79"/>
<dbReference type="EMBL" id="PGGS01000079">
    <property type="protein sequence ID" value="PNH09771.1"/>
    <property type="molecule type" value="Genomic_DNA"/>
</dbReference>
<evidence type="ECO:0000313" key="3">
    <source>
        <dbReference type="EMBL" id="PNH09771.1"/>
    </source>
</evidence>
<feature type="region of interest" description="Disordered" evidence="1">
    <location>
        <begin position="603"/>
        <end position="721"/>
    </location>
</feature>
<gene>
    <name evidence="3" type="ORF">TSOC_003598</name>
</gene>
<dbReference type="Proteomes" id="UP000236333">
    <property type="component" value="Unassembled WGS sequence"/>
</dbReference>
<comment type="caution">
    <text evidence="3">The sequence shown here is derived from an EMBL/GenBank/DDBJ whole genome shotgun (WGS) entry which is preliminary data.</text>
</comment>
<protein>
    <submittedName>
        <fullName evidence="3">Autolysin</fullName>
    </submittedName>
</protein>
<organism evidence="3 4">
    <name type="scientific">Tetrabaena socialis</name>
    <dbReference type="NCBI Taxonomy" id="47790"/>
    <lineage>
        <taxon>Eukaryota</taxon>
        <taxon>Viridiplantae</taxon>
        <taxon>Chlorophyta</taxon>
        <taxon>core chlorophytes</taxon>
        <taxon>Chlorophyceae</taxon>
        <taxon>CS clade</taxon>
        <taxon>Chlamydomonadales</taxon>
        <taxon>Tetrabaenaceae</taxon>
        <taxon>Tetrabaena</taxon>
    </lineage>
</organism>
<evidence type="ECO:0000256" key="1">
    <source>
        <dbReference type="SAM" id="MobiDB-lite"/>
    </source>
</evidence>
<dbReference type="Pfam" id="PF05548">
    <property type="entry name" value="Peptidase_M11"/>
    <property type="match status" value="1"/>
</dbReference>
<feature type="compositionally biased region" description="Low complexity" evidence="1">
    <location>
        <begin position="603"/>
        <end position="708"/>
    </location>
</feature>
<dbReference type="SUPFAM" id="SSF55486">
    <property type="entry name" value="Metalloproteases ('zincins'), catalytic domain"/>
    <property type="match status" value="1"/>
</dbReference>
<accession>A0A2J8AB79</accession>
<reference evidence="3 4" key="1">
    <citation type="journal article" date="2017" name="Mol. Biol. Evol.">
        <title>The 4-celled Tetrabaena socialis nuclear genome reveals the essential components for genetic control of cell number at the origin of multicellularity in the volvocine lineage.</title>
        <authorList>
            <person name="Featherston J."/>
            <person name="Arakaki Y."/>
            <person name="Hanschen E.R."/>
            <person name="Ferris P.J."/>
            <person name="Michod R.E."/>
            <person name="Olson B.J.S.C."/>
            <person name="Nozaki H."/>
            <person name="Durand P.M."/>
        </authorList>
    </citation>
    <scope>NUCLEOTIDE SEQUENCE [LARGE SCALE GENOMIC DNA]</scope>
    <source>
        <strain evidence="3 4">NIES-571</strain>
    </source>
</reference>
<name>A0A2J8AB79_9CHLO</name>
<proteinExistence type="predicted"/>
<dbReference type="OrthoDB" id="529323at2759"/>
<evidence type="ECO:0000259" key="2">
    <source>
        <dbReference type="Pfam" id="PF05548"/>
    </source>
</evidence>
<dbReference type="InterPro" id="IPR008752">
    <property type="entry name" value="Peptidase_M11"/>
</dbReference>